<keyword evidence="1" id="KW-0812">Transmembrane</keyword>
<accession>A0A840RIY3</accession>
<organism evidence="2 3">
    <name type="scientific">Silvimonas terrae</name>
    <dbReference type="NCBI Taxonomy" id="300266"/>
    <lineage>
        <taxon>Bacteria</taxon>
        <taxon>Pseudomonadati</taxon>
        <taxon>Pseudomonadota</taxon>
        <taxon>Betaproteobacteria</taxon>
        <taxon>Neisseriales</taxon>
        <taxon>Chitinibacteraceae</taxon>
        <taxon>Silvimonas</taxon>
    </lineage>
</organism>
<dbReference type="AlphaFoldDB" id="A0A840RIY3"/>
<keyword evidence="1" id="KW-1133">Transmembrane helix</keyword>
<keyword evidence="1" id="KW-0472">Membrane</keyword>
<keyword evidence="2" id="KW-0966">Cell projection</keyword>
<dbReference type="Proteomes" id="UP000543030">
    <property type="component" value="Unassembled WGS sequence"/>
</dbReference>
<dbReference type="InterPro" id="IPR058186">
    <property type="entry name" value="MIGRI"/>
</dbReference>
<protein>
    <submittedName>
        <fullName evidence="2">Flagellar biogenesis protein FliO</fullName>
    </submittedName>
</protein>
<dbReference type="RefSeq" id="WP_184101893.1">
    <property type="nucleotide sequence ID" value="NZ_JACHHN010000006.1"/>
</dbReference>
<keyword evidence="2" id="KW-0969">Cilium</keyword>
<sequence>MLPAFLQMIRVLVLLLAAWWLWSRLYPKARKEVDRTMKIAACVLVVAAAGVFTAHFLLH</sequence>
<evidence type="ECO:0000313" key="3">
    <source>
        <dbReference type="Proteomes" id="UP000543030"/>
    </source>
</evidence>
<evidence type="ECO:0000313" key="2">
    <source>
        <dbReference type="EMBL" id="MBB5192202.1"/>
    </source>
</evidence>
<feature type="transmembrane region" description="Helical" evidence="1">
    <location>
        <begin position="37"/>
        <end position="58"/>
    </location>
</feature>
<evidence type="ECO:0000256" key="1">
    <source>
        <dbReference type="SAM" id="Phobius"/>
    </source>
</evidence>
<keyword evidence="2" id="KW-0282">Flagellum</keyword>
<name>A0A840RIY3_9NEIS</name>
<reference evidence="2 3" key="1">
    <citation type="submission" date="2020-08" db="EMBL/GenBank/DDBJ databases">
        <title>Genomic Encyclopedia of Type Strains, Phase IV (KMG-IV): sequencing the most valuable type-strain genomes for metagenomic binning, comparative biology and taxonomic classification.</title>
        <authorList>
            <person name="Goeker M."/>
        </authorList>
    </citation>
    <scope>NUCLEOTIDE SEQUENCE [LARGE SCALE GENOMIC DNA]</scope>
    <source>
        <strain evidence="2 3">DSM 18233</strain>
    </source>
</reference>
<gene>
    <name evidence="2" type="ORF">HNQ50_002943</name>
</gene>
<dbReference type="EMBL" id="JACHHN010000006">
    <property type="protein sequence ID" value="MBB5192202.1"/>
    <property type="molecule type" value="Genomic_DNA"/>
</dbReference>
<keyword evidence="3" id="KW-1185">Reference proteome</keyword>
<comment type="caution">
    <text evidence="2">The sequence shown here is derived from an EMBL/GenBank/DDBJ whole genome shotgun (WGS) entry which is preliminary data.</text>
</comment>
<proteinExistence type="predicted"/>
<dbReference type="NCBIfam" id="NF047648">
    <property type="entry name" value="MIGRI_fam"/>
    <property type="match status" value="1"/>
</dbReference>